<dbReference type="Gene3D" id="2.60.200.20">
    <property type="match status" value="1"/>
</dbReference>
<organism evidence="2">
    <name type="scientific">freshwater metagenome</name>
    <dbReference type="NCBI Taxonomy" id="449393"/>
    <lineage>
        <taxon>unclassified sequences</taxon>
        <taxon>metagenomes</taxon>
        <taxon>ecological metagenomes</taxon>
    </lineage>
</organism>
<reference evidence="2" key="1">
    <citation type="submission" date="2020-05" db="EMBL/GenBank/DDBJ databases">
        <authorList>
            <person name="Chiriac C."/>
            <person name="Salcher M."/>
            <person name="Ghai R."/>
            <person name="Kavagutti S V."/>
        </authorList>
    </citation>
    <scope>NUCLEOTIDE SEQUENCE</scope>
</reference>
<evidence type="ECO:0000313" key="2">
    <source>
        <dbReference type="EMBL" id="CAB4641474.1"/>
    </source>
</evidence>
<sequence>MCSHGVLNRPGNLWLMSLFDATEVRPPAPCSRCGEMIHASSLFCPQCGQSSVRPKPPPSAEKNLPAPEATATPEPEVYAPPSTTGWLRRSLSLGKKPEAPAAEDAQVPVTYDQETLPMSLFDIEQAEALAQDTAPRQAQVASTFTLIFDDGSVVTVGEAPGVMGVKPVVEGDTVLRVFLDDPTDTVAPEHCEFGSDNGVFWVRDVKTVNGTVVEEPGSPALQCIPYDKYFVVRGSRVGLGSLFFTLQ</sequence>
<feature type="region of interest" description="Disordered" evidence="1">
    <location>
        <begin position="48"/>
        <end position="85"/>
    </location>
</feature>
<name>A0A6J6JZ08_9ZZZZ</name>
<dbReference type="EMBL" id="CAEZVY010000053">
    <property type="protein sequence ID" value="CAB4641474.1"/>
    <property type="molecule type" value="Genomic_DNA"/>
</dbReference>
<gene>
    <name evidence="2" type="ORF">UFOPK2158_00631</name>
</gene>
<accession>A0A6J6JZ08</accession>
<evidence type="ECO:0000256" key="1">
    <source>
        <dbReference type="SAM" id="MobiDB-lite"/>
    </source>
</evidence>
<feature type="compositionally biased region" description="Low complexity" evidence="1">
    <location>
        <begin position="65"/>
        <end position="81"/>
    </location>
</feature>
<dbReference type="InterPro" id="IPR008984">
    <property type="entry name" value="SMAD_FHA_dom_sf"/>
</dbReference>
<dbReference type="SUPFAM" id="SSF49879">
    <property type="entry name" value="SMAD/FHA domain"/>
    <property type="match status" value="1"/>
</dbReference>
<dbReference type="AlphaFoldDB" id="A0A6J6JZ08"/>
<proteinExistence type="predicted"/>
<protein>
    <submittedName>
        <fullName evidence="2">Unannotated protein</fullName>
    </submittedName>
</protein>